<reference evidence="2 3" key="1">
    <citation type="journal article" date="2018" name="Nat. Genet.">
        <title>The Rosa genome provides new insights in the design of modern roses.</title>
        <authorList>
            <person name="Bendahmane M."/>
        </authorList>
    </citation>
    <scope>NUCLEOTIDE SEQUENCE [LARGE SCALE GENOMIC DNA]</scope>
    <source>
        <strain evidence="3">cv. Old Blush</strain>
    </source>
</reference>
<feature type="transmembrane region" description="Helical" evidence="1">
    <location>
        <begin position="43"/>
        <end position="66"/>
    </location>
</feature>
<dbReference type="PANTHER" id="PTHR33133:SF1">
    <property type="entry name" value="EXPRESSED PROTEIN-RELATED"/>
    <property type="match status" value="1"/>
</dbReference>
<keyword evidence="1" id="KW-0472">Membrane</keyword>
<dbReference type="EMBL" id="PDCK01000042">
    <property type="protein sequence ID" value="PRQ37624.1"/>
    <property type="molecule type" value="Genomic_DNA"/>
</dbReference>
<name>A0A2P6QTZ7_ROSCH</name>
<feature type="transmembrane region" description="Helical" evidence="1">
    <location>
        <begin position="242"/>
        <end position="262"/>
    </location>
</feature>
<keyword evidence="3" id="KW-1185">Reference proteome</keyword>
<dbReference type="Gramene" id="PRQ37624">
    <property type="protein sequence ID" value="PRQ37624"/>
    <property type="gene ID" value="RchiOBHm_Chr4g0404711"/>
</dbReference>
<feature type="transmembrane region" description="Helical" evidence="1">
    <location>
        <begin position="156"/>
        <end position="183"/>
    </location>
</feature>
<evidence type="ECO:0008006" key="4">
    <source>
        <dbReference type="Google" id="ProtNLM"/>
    </source>
</evidence>
<evidence type="ECO:0000256" key="1">
    <source>
        <dbReference type="SAM" id="Phobius"/>
    </source>
</evidence>
<accession>A0A2P6QTZ7</accession>
<feature type="transmembrane region" description="Helical" evidence="1">
    <location>
        <begin position="268"/>
        <end position="288"/>
    </location>
</feature>
<dbReference type="STRING" id="74649.A0A2P6QTZ7"/>
<evidence type="ECO:0000313" key="2">
    <source>
        <dbReference type="EMBL" id="PRQ37624.1"/>
    </source>
</evidence>
<dbReference type="Proteomes" id="UP000238479">
    <property type="component" value="Chromosome 4"/>
</dbReference>
<feature type="transmembrane region" description="Helical" evidence="1">
    <location>
        <begin position="195"/>
        <end position="221"/>
    </location>
</feature>
<proteinExistence type="predicted"/>
<feature type="transmembrane region" description="Helical" evidence="1">
    <location>
        <begin position="110"/>
        <end position="135"/>
    </location>
</feature>
<comment type="caution">
    <text evidence="2">The sequence shown here is derived from an EMBL/GenBank/DDBJ whole genome shotgun (WGS) entry which is preliminary data.</text>
</comment>
<organism evidence="2 3">
    <name type="scientific">Rosa chinensis</name>
    <name type="common">China rose</name>
    <dbReference type="NCBI Taxonomy" id="74649"/>
    <lineage>
        <taxon>Eukaryota</taxon>
        <taxon>Viridiplantae</taxon>
        <taxon>Streptophyta</taxon>
        <taxon>Embryophyta</taxon>
        <taxon>Tracheophyta</taxon>
        <taxon>Spermatophyta</taxon>
        <taxon>Magnoliopsida</taxon>
        <taxon>eudicotyledons</taxon>
        <taxon>Gunneridae</taxon>
        <taxon>Pentapetalae</taxon>
        <taxon>rosids</taxon>
        <taxon>fabids</taxon>
        <taxon>Rosales</taxon>
        <taxon>Rosaceae</taxon>
        <taxon>Rosoideae</taxon>
        <taxon>Rosoideae incertae sedis</taxon>
        <taxon>Rosa</taxon>
    </lineage>
</organism>
<keyword evidence="1" id="KW-0812">Transmembrane</keyword>
<keyword evidence="1" id="KW-1133">Transmembrane helix</keyword>
<sequence>MMDSNTKPLKNSSPPSPLKFYELLGFVGILREAPKLFLRNGKLMSSITILMICFSSVLLLMNIISIKPSITDFIFKASFLTVTDKSSPEFADLITSLKIDLRLVVGLEGIFILTFSFTSLFFATSSILASGVTYCGKNFSVKELLSRVVKLLKRPFVTWFYIMLLHLGYCLFLTAFLVPLVVLFSPKFTLSGFSIIVLIVAVLFQAYLTVVWNLALIVSVLEEKWGIEALGKAEQLIKGSKLRGLFLNILFGAFSVAVVYGLKKIGNIAFSGSQIVIPLLLLNSMSLIRMFSLMAYTVLYYECKETHGEELEMQGGVEYSKVNAVTPLLSSDEEC</sequence>
<dbReference type="PANTHER" id="PTHR33133">
    <property type="entry name" value="OS08G0107100 PROTEIN-RELATED"/>
    <property type="match status" value="1"/>
</dbReference>
<protein>
    <recommendedName>
        <fullName evidence="4">Transmembrane protein</fullName>
    </recommendedName>
</protein>
<evidence type="ECO:0000313" key="3">
    <source>
        <dbReference type="Proteomes" id="UP000238479"/>
    </source>
</evidence>
<gene>
    <name evidence="2" type="ORF">RchiOBHm_Chr4g0404711</name>
</gene>
<dbReference type="AlphaFoldDB" id="A0A2P6QTZ7"/>
<dbReference type="OMA" id="MSALLMF"/>